<sequence length="296" mass="32985">MDFKVQLLQRKSKIDKVIGEVFKDKNGLQKTVIEAMEYSIKAGGKRLRPVLLLEVCNILDGDIDYAMPFALAMEMIHTYSLIHDDLPAMDNDDYRRGKLTNHKVYGEGIAILAGDGLLNLAFETMLDSINNDPKLCNRGIKAMQIISKASGINGMIGGQVVDLEWEGKKIDIETLDFIHKHKTSALIEASINAGAILGGAEENQYLELQNYGRCIGLAFQIVDDILDEIGDEEKLGKKVGSDKSNEKSTYPSLYGIEKSKEIVSGLIENSLKSLEIFKEKAEFLRSLAKYLEVRDH</sequence>
<dbReference type="EMBL" id="FRAG01000001">
    <property type="protein sequence ID" value="SHJ48920.1"/>
    <property type="molecule type" value="Genomic_DNA"/>
</dbReference>
<reference evidence="13 14" key="1">
    <citation type="submission" date="2016-11" db="EMBL/GenBank/DDBJ databases">
        <authorList>
            <person name="Jaros S."/>
            <person name="Januszkiewicz K."/>
            <person name="Wedrychowicz H."/>
        </authorList>
    </citation>
    <scope>NUCLEOTIDE SEQUENCE [LARGE SCALE GENOMIC DNA]</scope>
    <source>
        <strain evidence="13 14">DSM 15212</strain>
    </source>
</reference>
<dbReference type="GO" id="GO:0005737">
    <property type="term" value="C:cytoplasm"/>
    <property type="evidence" value="ECO:0007669"/>
    <property type="project" value="UniProtKB-ARBA"/>
</dbReference>
<dbReference type="Gene3D" id="1.10.600.10">
    <property type="entry name" value="Farnesyl Diphosphate Synthase"/>
    <property type="match status" value="1"/>
</dbReference>
<dbReference type="SFLD" id="SFLDS00005">
    <property type="entry name" value="Isoprenoid_Synthase_Type_I"/>
    <property type="match status" value="1"/>
</dbReference>
<gene>
    <name evidence="13" type="ORF">SAMN02745912_00097</name>
</gene>
<keyword evidence="14" id="KW-1185">Reference proteome</keyword>
<keyword evidence="8" id="KW-0414">Isoprene biosynthesis</keyword>
<dbReference type="EC" id="2.5.1.10" evidence="3"/>
<dbReference type="PANTHER" id="PTHR43281:SF1">
    <property type="entry name" value="FARNESYL DIPHOSPHATE SYNTHASE"/>
    <property type="match status" value="1"/>
</dbReference>
<dbReference type="InterPro" id="IPR000092">
    <property type="entry name" value="Polyprenyl_synt"/>
</dbReference>
<evidence type="ECO:0000256" key="11">
    <source>
        <dbReference type="ARBA" id="ARBA00049399"/>
    </source>
</evidence>
<dbReference type="GO" id="GO:0004337">
    <property type="term" value="F:(2E,6E)-farnesyl diphosphate synthase activity"/>
    <property type="evidence" value="ECO:0007669"/>
    <property type="project" value="UniProtKB-EC"/>
</dbReference>
<comment type="similarity">
    <text evidence="2 12">Belongs to the FPP/GGPP synthase family.</text>
</comment>
<dbReference type="OrthoDB" id="9805316at2"/>
<organism evidence="13 14">
    <name type="scientific">Paramaledivibacter caminithermalis (strain DSM 15212 / CIP 107654 / DViRD3)</name>
    <name type="common">Clostridium caminithermale</name>
    <dbReference type="NCBI Taxonomy" id="1121301"/>
    <lineage>
        <taxon>Bacteria</taxon>
        <taxon>Bacillati</taxon>
        <taxon>Bacillota</taxon>
        <taxon>Clostridia</taxon>
        <taxon>Peptostreptococcales</taxon>
        <taxon>Caminicellaceae</taxon>
        <taxon>Paramaledivibacter</taxon>
    </lineage>
</organism>
<dbReference type="InterPro" id="IPR008949">
    <property type="entry name" value="Isoprenoid_synthase_dom_sf"/>
</dbReference>
<evidence type="ECO:0000256" key="3">
    <source>
        <dbReference type="ARBA" id="ARBA00012439"/>
    </source>
</evidence>
<evidence type="ECO:0000256" key="9">
    <source>
        <dbReference type="ARBA" id="ARBA00032380"/>
    </source>
</evidence>
<dbReference type="GO" id="GO:0016114">
    <property type="term" value="P:terpenoid biosynthetic process"/>
    <property type="evidence" value="ECO:0007669"/>
    <property type="project" value="UniProtKB-ARBA"/>
</dbReference>
<evidence type="ECO:0000256" key="7">
    <source>
        <dbReference type="ARBA" id="ARBA00022842"/>
    </source>
</evidence>
<name>A0A1M6JQE9_PARC5</name>
<evidence type="ECO:0000256" key="10">
    <source>
        <dbReference type="ARBA" id="ARBA00032873"/>
    </source>
</evidence>
<evidence type="ECO:0000256" key="8">
    <source>
        <dbReference type="ARBA" id="ARBA00023229"/>
    </source>
</evidence>
<dbReference type="PROSITE" id="PS00723">
    <property type="entry name" value="POLYPRENYL_SYNTHASE_1"/>
    <property type="match status" value="1"/>
</dbReference>
<dbReference type="FunFam" id="1.10.600.10:FF:000001">
    <property type="entry name" value="Geranylgeranyl diphosphate synthase"/>
    <property type="match status" value="1"/>
</dbReference>
<keyword evidence="5 12" id="KW-0808">Transferase</keyword>
<dbReference type="InterPro" id="IPR033749">
    <property type="entry name" value="Polyprenyl_synt_CS"/>
</dbReference>
<evidence type="ECO:0000256" key="12">
    <source>
        <dbReference type="RuleBase" id="RU004466"/>
    </source>
</evidence>
<evidence type="ECO:0000256" key="2">
    <source>
        <dbReference type="ARBA" id="ARBA00006706"/>
    </source>
</evidence>
<protein>
    <recommendedName>
        <fullName evidence="4">Farnesyl diphosphate synthase</fullName>
        <ecNumber evidence="3">2.5.1.10</ecNumber>
    </recommendedName>
    <alternativeName>
        <fullName evidence="10">(2E,6E)-farnesyl diphosphate synthase</fullName>
    </alternativeName>
    <alternativeName>
        <fullName evidence="9">Geranyltranstransferase</fullName>
    </alternativeName>
</protein>
<dbReference type="Proteomes" id="UP000184465">
    <property type="component" value="Unassembled WGS sequence"/>
</dbReference>
<dbReference type="CDD" id="cd00685">
    <property type="entry name" value="Trans_IPPS_HT"/>
    <property type="match status" value="1"/>
</dbReference>
<dbReference type="NCBIfam" id="NF045485">
    <property type="entry name" value="FPPsyn"/>
    <property type="match status" value="1"/>
</dbReference>
<dbReference type="PROSITE" id="PS00444">
    <property type="entry name" value="POLYPRENYL_SYNTHASE_2"/>
    <property type="match status" value="1"/>
</dbReference>
<keyword evidence="7" id="KW-0460">Magnesium</keyword>
<evidence type="ECO:0000313" key="14">
    <source>
        <dbReference type="Proteomes" id="UP000184465"/>
    </source>
</evidence>
<dbReference type="Pfam" id="PF00348">
    <property type="entry name" value="polyprenyl_synt"/>
    <property type="match status" value="1"/>
</dbReference>
<dbReference type="AlphaFoldDB" id="A0A1M6JQE9"/>
<comment type="cofactor">
    <cofactor evidence="1">
        <name>Mg(2+)</name>
        <dbReference type="ChEBI" id="CHEBI:18420"/>
    </cofactor>
</comment>
<dbReference type="GO" id="GO:0046872">
    <property type="term" value="F:metal ion binding"/>
    <property type="evidence" value="ECO:0007669"/>
    <property type="project" value="UniProtKB-KW"/>
</dbReference>
<proteinExistence type="inferred from homology"/>
<dbReference type="SFLD" id="SFLDG01017">
    <property type="entry name" value="Polyprenyl_Transferase_Like"/>
    <property type="match status" value="1"/>
</dbReference>
<evidence type="ECO:0000256" key="4">
    <source>
        <dbReference type="ARBA" id="ARBA00015100"/>
    </source>
</evidence>
<evidence type="ECO:0000256" key="6">
    <source>
        <dbReference type="ARBA" id="ARBA00022723"/>
    </source>
</evidence>
<comment type="catalytic activity">
    <reaction evidence="11">
        <text>isopentenyl diphosphate + (2E)-geranyl diphosphate = (2E,6E)-farnesyl diphosphate + diphosphate</text>
        <dbReference type="Rhea" id="RHEA:19361"/>
        <dbReference type="ChEBI" id="CHEBI:33019"/>
        <dbReference type="ChEBI" id="CHEBI:58057"/>
        <dbReference type="ChEBI" id="CHEBI:128769"/>
        <dbReference type="ChEBI" id="CHEBI:175763"/>
        <dbReference type="EC" id="2.5.1.10"/>
    </reaction>
</comment>
<dbReference type="SUPFAM" id="SSF48576">
    <property type="entry name" value="Terpenoid synthases"/>
    <property type="match status" value="1"/>
</dbReference>
<evidence type="ECO:0000256" key="1">
    <source>
        <dbReference type="ARBA" id="ARBA00001946"/>
    </source>
</evidence>
<evidence type="ECO:0000256" key="5">
    <source>
        <dbReference type="ARBA" id="ARBA00022679"/>
    </source>
</evidence>
<dbReference type="InterPro" id="IPR053378">
    <property type="entry name" value="Prenyl_diphosphate_synthase"/>
</dbReference>
<accession>A0A1M6JQE9</accession>
<evidence type="ECO:0000313" key="13">
    <source>
        <dbReference type="EMBL" id="SHJ48920.1"/>
    </source>
</evidence>
<dbReference type="RefSeq" id="WP_073146359.1">
    <property type="nucleotide sequence ID" value="NZ_FRAG01000001.1"/>
</dbReference>
<dbReference type="PANTHER" id="PTHR43281">
    <property type="entry name" value="FARNESYL DIPHOSPHATE SYNTHASE"/>
    <property type="match status" value="1"/>
</dbReference>
<keyword evidence="6" id="KW-0479">Metal-binding</keyword>
<dbReference type="STRING" id="1121301.SAMN02745912_00097"/>